<reference evidence="5" key="2">
    <citation type="submission" date="2021-04" db="EMBL/GenBank/DDBJ databases">
        <authorList>
            <person name="Liu J."/>
        </authorList>
    </citation>
    <scope>NUCLEOTIDE SEQUENCE</scope>
    <source>
        <strain evidence="5">BAD-6</strain>
    </source>
</reference>
<keyword evidence="2" id="KW-0408">Iron</keyword>
<dbReference type="GO" id="GO:0046872">
    <property type="term" value="F:metal ion binding"/>
    <property type="evidence" value="ECO:0007669"/>
    <property type="project" value="UniProtKB-KW"/>
</dbReference>
<dbReference type="InterPro" id="IPR023210">
    <property type="entry name" value="NADP_OxRdtase_dom"/>
</dbReference>
<dbReference type="Gene3D" id="3.20.20.100">
    <property type="entry name" value="NADP-dependent oxidoreductase domain"/>
    <property type="match status" value="1"/>
</dbReference>
<dbReference type="GO" id="GO:0051536">
    <property type="term" value="F:iron-sulfur cluster binding"/>
    <property type="evidence" value="ECO:0007669"/>
    <property type="project" value="UniProtKB-KW"/>
</dbReference>
<dbReference type="GO" id="GO:0016491">
    <property type="term" value="F:oxidoreductase activity"/>
    <property type="evidence" value="ECO:0007669"/>
    <property type="project" value="InterPro"/>
</dbReference>
<dbReference type="PANTHER" id="PTHR43312">
    <property type="entry name" value="D-THREO-ALDOSE 1-DEHYDROGENASE"/>
    <property type="match status" value="1"/>
</dbReference>
<evidence type="ECO:0000313" key="5">
    <source>
        <dbReference type="EMBL" id="MBR0600571.1"/>
    </source>
</evidence>
<proteinExistence type="predicted"/>
<dbReference type="PROSITE" id="PS00198">
    <property type="entry name" value="4FE4S_FER_1"/>
    <property type="match status" value="1"/>
</dbReference>
<dbReference type="Pfam" id="PF00248">
    <property type="entry name" value="Aldo_ket_red"/>
    <property type="match status" value="1"/>
</dbReference>
<dbReference type="InterPro" id="IPR017900">
    <property type="entry name" value="4Fe4S_Fe_S_CS"/>
</dbReference>
<evidence type="ECO:0000256" key="2">
    <source>
        <dbReference type="ARBA" id="ARBA00023004"/>
    </source>
</evidence>
<comment type="caution">
    <text evidence="5">The sequence shown here is derived from an EMBL/GenBank/DDBJ whole genome shotgun (WGS) entry which is preliminary data.</text>
</comment>
<name>A0A8J7W7W8_9FIRM</name>
<dbReference type="CDD" id="cd19096">
    <property type="entry name" value="AKR_Fe-S_oxidoreductase"/>
    <property type="match status" value="1"/>
</dbReference>
<dbReference type="PROSITE" id="PS51379">
    <property type="entry name" value="4FE4S_FER_2"/>
    <property type="match status" value="1"/>
</dbReference>
<sequence>MQYRLDPKSGNKLSILGFGCMRFPRNLSQIDLNKTEKLILKAIENGVNYFDTAYIYGGSEEAFGTILHKNNIRDKIFIATKLPYVKCQRYEDLDTLFHTQLERLHTDYIDYYLIHNLSDAKNWERLCEMGIKEWIAEKKDTGEIRQIGFSFHGTYDEFLSLLDAYDWDFCQIQYNYVNTHYQAGTAGLRKAAEKGIPVIIMEPLLGGKLANGLPQKAVSLFKNADVRLTPAAWAFRWLWNQKEVSVVLSGMNDDAQLNENLELADNSLPGMLTNDENKIYDAVTEAFRASYKIPCTGCNYCMPCPQNINIPACFSAYNMSYTVGFLSGIQQYITSTGSTNPNANHSPSNCIKCGKCEKHCPQHIQIRDSLNTVTKRMEPFWFKSALKLFVKLRG</sequence>
<dbReference type="SUPFAM" id="SSF46548">
    <property type="entry name" value="alpha-helical ferredoxin"/>
    <property type="match status" value="1"/>
</dbReference>
<evidence type="ECO:0000259" key="4">
    <source>
        <dbReference type="PROSITE" id="PS51379"/>
    </source>
</evidence>
<gene>
    <name evidence="5" type="ORF">KCX82_22125</name>
</gene>
<reference evidence="5" key="1">
    <citation type="submission" date="2021-04" db="EMBL/GenBank/DDBJ databases">
        <title>Sinoanaerobacter chloroacetimidivorans sp. nov., an obligate anaerobic bacterium isolated from anaerobic sludge.</title>
        <authorList>
            <person name="Bao Y."/>
        </authorList>
    </citation>
    <scope>NUCLEOTIDE SEQUENCE</scope>
    <source>
        <strain evidence="5">BAD-6</strain>
    </source>
</reference>
<organism evidence="5 6">
    <name type="scientific">Sinanaerobacter chloroacetimidivorans</name>
    <dbReference type="NCBI Taxonomy" id="2818044"/>
    <lineage>
        <taxon>Bacteria</taxon>
        <taxon>Bacillati</taxon>
        <taxon>Bacillota</taxon>
        <taxon>Clostridia</taxon>
        <taxon>Peptostreptococcales</taxon>
        <taxon>Anaerovoracaceae</taxon>
        <taxon>Sinanaerobacter</taxon>
    </lineage>
</organism>
<dbReference type="InterPro" id="IPR036812">
    <property type="entry name" value="NAD(P)_OxRdtase_dom_sf"/>
</dbReference>
<evidence type="ECO:0000256" key="3">
    <source>
        <dbReference type="ARBA" id="ARBA00023014"/>
    </source>
</evidence>
<dbReference type="EMBL" id="JAGSND010000035">
    <property type="protein sequence ID" value="MBR0600571.1"/>
    <property type="molecule type" value="Genomic_DNA"/>
</dbReference>
<dbReference type="Pfam" id="PF13187">
    <property type="entry name" value="Fer4_9"/>
    <property type="match status" value="1"/>
</dbReference>
<keyword evidence="6" id="KW-1185">Reference proteome</keyword>
<dbReference type="InterPro" id="IPR053135">
    <property type="entry name" value="AKR2_Oxidoreductase"/>
</dbReference>
<dbReference type="PRINTS" id="PR00069">
    <property type="entry name" value="ALDKETRDTASE"/>
</dbReference>
<keyword evidence="1" id="KW-0479">Metal-binding</keyword>
<dbReference type="SUPFAM" id="SSF51430">
    <property type="entry name" value="NAD(P)-linked oxidoreductase"/>
    <property type="match status" value="1"/>
</dbReference>
<protein>
    <submittedName>
        <fullName evidence="5">Aldo/keto reductase</fullName>
    </submittedName>
</protein>
<evidence type="ECO:0000313" key="6">
    <source>
        <dbReference type="Proteomes" id="UP000675664"/>
    </source>
</evidence>
<dbReference type="InterPro" id="IPR017896">
    <property type="entry name" value="4Fe4S_Fe-S-bd"/>
</dbReference>
<dbReference type="AlphaFoldDB" id="A0A8J7W7W8"/>
<dbReference type="RefSeq" id="WP_227020652.1">
    <property type="nucleotide sequence ID" value="NZ_JAGSND010000035.1"/>
</dbReference>
<dbReference type="Proteomes" id="UP000675664">
    <property type="component" value="Unassembled WGS sequence"/>
</dbReference>
<accession>A0A8J7W7W8</accession>
<dbReference type="InterPro" id="IPR020471">
    <property type="entry name" value="AKR"/>
</dbReference>
<feature type="domain" description="4Fe-4S ferredoxin-type" evidence="4">
    <location>
        <begin position="341"/>
        <end position="369"/>
    </location>
</feature>
<keyword evidence="3" id="KW-0411">Iron-sulfur</keyword>
<evidence type="ECO:0000256" key="1">
    <source>
        <dbReference type="ARBA" id="ARBA00022723"/>
    </source>
</evidence>
<dbReference type="PANTHER" id="PTHR43312:SF2">
    <property type="entry name" value="OXIDOREDUCTASE"/>
    <property type="match status" value="1"/>
</dbReference>